<evidence type="ECO:0000256" key="5">
    <source>
        <dbReference type="ARBA" id="ARBA00022989"/>
    </source>
</evidence>
<dbReference type="EMBL" id="BHGK01000005">
    <property type="protein sequence ID" value="GCA68479.1"/>
    <property type="molecule type" value="Genomic_DNA"/>
</dbReference>
<comment type="caution">
    <text evidence="10">The sequence shown here is derived from an EMBL/GenBank/DDBJ whole genome shotgun (WGS) entry which is preliminary data.</text>
</comment>
<dbReference type="Gene3D" id="1.10.287.1260">
    <property type="match status" value="1"/>
</dbReference>
<dbReference type="Gene3D" id="2.30.30.60">
    <property type="match status" value="1"/>
</dbReference>
<dbReference type="SUPFAM" id="SSF82861">
    <property type="entry name" value="Mechanosensitive channel protein MscS (YggB), transmembrane region"/>
    <property type="match status" value="1"/>
</dbReference>
<dbReference type="Pfam" id="PF21082">
    <property type="entry name" value="MS_channel_3rd"/>
    <property type="match status" value="1"/>
</dbReference>
<dbReference type="InterPro" id="IPR011066">
    <property type="entry name" value="MscS_channel_C_sf"/>
</dbReference>
<sequence length="328" mass="36342">MTGLWFNLMSNIKLTEKISFAATAVKSSAVSTSDTTDAATEAAAQTIADATDEVTSAWNLFQQNIPALISFGIRVVLCIVVFIIGRFVIKWIRKVVRHSMERANADKGVMQFIDSLLKFLLYALLIFSIAVKLGVESTSVAALLASGGVAVGLALQGTLSNFAGGVLILLLKPFVVGDYIIEDSGKNEGTVKEIQIFYTKLSTVDNKIIVIPNGTLANSTLTNTTEASMRQLDLRVGISYQADLKKAKEILRKLIEESKLIEEQKEHRVFVSDLADSAVILGIRAWVKTEDYWNARWQFLEDIKYQFDENGIEIPYNQLTVHVEREEN</sequence>
<evidence type="ECO:0000313" key="10">
    <source>
        <dbReference type="EMBL" id="GCA68479.1"/>
    </source>
</evidence>
<feature type="transmembrane region" description="Helical" evidence="7">
    <location>
        <begin position="109"/>
        <end position="131"/>
    </location>
</feature>
<evidence type="ECO:0000259" key="9">
    <source>
        <dbReference type="Pfam" id="PF21082"/>
    </source>
</evidence>
<reference evidence="11" key="1">
    <citation type="submission" date="2018-09" db="EMBL/GenBank/DDBJ databases">
        <title>Draft Genome Sequence of Mediterraneibacter sp. KCTC 15684.</title>
        <authorList>
            <person name="Kim J.S."/>
            <person name="Han K.I."/>
            <person name="Suh M.K."/>
            <person name="Lee K.C."/>
            <person name="Eom M.K."/>
            <person name="Lee J.H."/>
            <person name="Park S.H."/>
            <person name="Kang S.W."/>
            <person name="Park J.E."/>
            <person name="Oh B.S."/>
            <person name="Yu S.Y."/>
            <person name="Choi S.H."/>
            <person name="Lee D.H."/>
            <person name="Yoon H."/>
            <person name="Kim B."/>
            <person name="Yang S.J."/>
            <person name="Lee J.S."/>
        </authorList>
    </citation>
    <scope>NUCLEOTIDE SEQUENCE [LARGE SCALE GENOMIC DNA]</scope>
    <source>
        <strain evidence="11">KCTC 15684</strain>
    </source>
</reference>
<keyword evidence="4 7" id="KW-0812">Transmembrane</keyword>
<dbReference type="PANTHER" id="PTHR30221:SF1">
    <property type="entry name" value="SMALL-CONDUCTANCE MECHANOSENSITIVE CHANNEL"/>
    <property type="match status" value="1"/>
</dbReference>
<comment type="similarity">
    <text evidence="2">Belongs to the MscS (TC 1.A.23) family.</text>
</comment>
<dbReference type="InterPro" id="IPR006686">
    <property type="entry name" value="MscS_channel_CS"/>
</dbReference>
<dbReference type="PANTHER" id="PTHR30221">
    <property type="entry name" value="SMALL-CONDUCTANCE MECHANOSENSITIVE CHANNEL"/>
    <property type="match status" value="1"/>
</dbReference>
<evidence type="ECO:0000256" key="1">
    <source>
        <dbReference type="ARBA" id="ARBA00004651"/>
    </source>
</evidence>
<feature type="transmembrane region" description="Helical" evidence="7">
    <location>
        <begin position="143"/>
        <end position="171"/>
    </location>
</feature>
<organism evidence="10 11">
    <name type="scientific">Mediterraneibacter butyricigenes</name>
    <dbReference type="NCBI Taxonomy" id="2316025"/>
    <lineage>
        <taxon>Bacteria</taxon>
        <taxon>Bacillati</taxon>
        <taxon>Bacillota</taxon>
        <taxon>Clostridia</taxon>
        <taxon>Lachnospirales</taxon>
        <taxon>Lachnospiraceae</taxon>
        <taxon>Mediterraneibacter</taxon>
    </lineage>
</organism>
<dbReference type="Gene3D" id="3.30.70.100">
    <property type="match status" value="1"/>
</dbReference>
<dbReference type="InterPro" id="IPR045275">
    <property type="entry name" value="MscS_archaea/bacteria_type"/>
</dbReference>
<dbReference type="SUPFAM" id="SSF82689">
    <property type="entry name" value="Mechanosensitive channel protein MscS (YggB), C-terminal domain"/>
    <property type="match status" value="1"/>
</dbReference>
<dbReference type="Pfam" id="PF05552">
    <property type="entry name" value="MS_channel_1st_1"/>
    <property type="match status" value="1"/>
</dbReference>
<keyword evidence="6 7" id="KW-0472">Membrane</keyword>
<dbReference type="InterPro" id="IPR008910">
    <property type="entry name" value="MSC_TM_helix"/>
</dbReference>
<dbReference type="GO" id="GO:0005886">
    <property type="term" value="C:plasma membrane"/>
    <property type="evidence" value="ECO:0007669"/>
    <property type="project" value="UniProtKB-SubCell"/>
</dbReference>
<accession>A0A391PF35</accession>
<evidence type="ECO:0000313" key="11">
    <source>
        <dbReference type="Proteomes" id="UP000265643"/>
    </source>
</evidence>
<evidence type="ECO:0000256" key="7">
    <source>
        <dbReference type="SAM" id="Phobius"/>
    </source>
</evidence>
<evidence type="ECO:0000259" key="8">
    <source>
        <dbReference type="Pfam" id="PF00924"/>
    </source>
</evidence>
<dbReference type="InterPro" id="IPR049278">
    <property type="entry name" value="MS_channel_C"/>
</dbReference>
<dbReference type="InterPro" id="IPR023408">
    <property type="entry name" value="MscS_beta-dom_sf"/>
</dbReference>
<dbReference type="RefSeq" id="WP_243112880.1">
    <property type="nucleotide sequence ID" value="NZ_BHGK01000005.1"/>
</dbReference>
<feature type="transmembrane region" description="Helical" evidence="7">
    <location>
        <begin position="65"/>
        <end position="89"/>
    </location>
</feature>
<dbReference type="InterPro" id="IPR011014">
    <property type="entry name" value="MscS_channel_TM-2"/>
</dbReference>
<keyword evidence="5 7" id="KW-1133">Transmembrane helix</keyword>
<keyword evidence="3" id="KW-1003">Cell membrane</keyword>
<protein>
    <submittedName>
        <fullName evidence="10">Mechanosensitive ion channel protein</fullName>
    </submittedName>
</protein>
<evidence type="ECO:0000256" key="3">
    <source>
        <dbReference type="ARBA" id="ARBA00022475"/>
    </source>
</evidence>
<dbReference type="AlphaFoldDB" id="A0A391PF35"/>
<dbReference type="Pfam" id="PF00924">
    <property type="entry name" value="MS_channel_2nd"/>
    <property type="match status" value="1"/>
</dbReference>
<dbReference type="PROSITE" id="PS01246">
    <property type="entry name" value="UPF0003"/>
    <property type="match status" value="1"/>
</dbReference>
<proteinExistence type="inferred from homology"/>
<dbReference type="InterPro" id="IPR006685">
    <property type="entry name" value="MscS_channel_2nd"/>
</dbReference>
<feature type="domain" description="Mechanosensitive ion channel MscS C-terminal" evidence="9">
    <location>
        <begin position="233"/>
        <end position="314"/>
    </location>
</feature>
<name>A0A391PF35_9FIRM</name>
<dbReference type="GO" id="GO:0008381">
    <property type="term" value="F:mechanosensitive monoatomic ion channel activity"/>
    <property type="evidence" value="ECO:0007669"/>
    <property type="project" value="InterPro"/>
</dbReference>
<evidence type="ECO:0000256" key="6">
    <source>
        <dbReference type="ARBA" id="ARBA00023136"/>
    </source>
</evidence>
<dbReference type="SUPFAM" id="SSF50182">
    <property type="entry name" value="Sm-like ribonucleoproteins"/>
    <property type="match status" value="1"/>
</dbReference>
<evidence type="ECO:0000256" key="4">
    <source>
        <dbReference type="ARBA" id="ARBA00022692"/>
    </source>
</evidence>
<comment type="subcellular location">
    <subcellularLocation>
        <location evidence="1">Cell membrane</location>
        <topology evidence="1">Multi-pass membrane protein</topology>
    </subcellularLocation>
</comment>
<keyword evidence="11" id="KW-1185">Reference proteome</keyword>
<gene>
    <name evidence="10" type="ORF">KGMB01110_29150</name>
</gene>
<dbReference type="Proteomes" id="UP000265643">
    <property type="component" value="Unassembled WGS sequence"/>
</dbReference>
<dbReference type="InterPro" id="IPR010920">
    <property type="entry name" value="LSM_dom_sf"/>
</dbReference>
<feature type="domain" description="Mechanosensitive ion channel MscS" evidence="8">
    <location>
        <begin position="158"/>
        <end position="225"/>
    </location>
</feature>
<evidence type="ECO:0000256" key="2">
    <source>
        <dbReference type="ARBA" id="ARBA00008017"/>
    </source>
</evidence>